<feature type="compositionally biased region" description="Polar residues" evidence="8">
    <location>
        <begin position="777"/>
        <end position="796"/>
    </location>
</feature>
<dbReference type="SUPFAM" id="SSF50729">
    <property type="entry name" value="PH domain-like"/>
    <property type="match status" value="1"/>
</dbReference>
<keyword evidence="4" id="KW-0653">Protein transport</keyword>
<feature type="compositionally biased region" description="Low complexity" evidence="8">
    <location>
        <begin position="803"/>
        <end position="825"/>
    </location>
</feature>
<dbReference type="InterPro" id="IPR053074">
    <property type="entry name" value="NPC_Nucleoporin"/>
</dbReference>
<feature type="region of interest" description="Disordered" evidence="8">
    <location>
        <begin position="718"/>
        <end position="848"/>
    </location>
</feature>
<sequence>MPKRGAEEYITKDRGTIKNTDSGEEKPTMSTAAQQARRKIAQPKSRLGRSTTPTSTTGFGQQAQAQSSPFSFPGAANTTSSFPPSQQQSFNFSVPGASSSFTFGGSTSNAQPDSNPFANLNGGINGTNSAPQSDAMMETSPQANKTTNLFGATTSQPASTTNGYGFNFGQPAQQPSQPTSGGFQFGQPKTQEQGSNAATGLFGQTPTSQPQTNGFSFGQSSQPTSAPSMFGQSTTQTSAPSLFGQSATSSAPTFSFGSTSASASPTPAPAPTFKFGGMSAAPESKPEEPASKRPSFGFGQTTSFEQSATDTAPATDSAKPAWSFGQPAESGSESTPSKPAFSFGQPAGNTSQSEPASAPPKSSGFVFGQAAGTAPSSQSSSSNLFGSLSKPADSSSTSASLFGRASPAGETSKPAAQSKSAEEPTTADKAQGSEETGPKNPFASLFGGKPQGESASASVTISKPLFNFESPSKPTESQTAPNNLFSPKSSDSSSQIEKSNQSSSGFQFSQDNQSSGGLFSPTADDNKTTTSTDLFNLNKPAPAAGANEENSTSEKPASSSMFGQKPASLTSNAGSTPFKRSTHDEVTLPEKKKLFTGSSTPSTMAKSAGVSLENRTSSGPSEPVQPKLPEQSATPSEVFNRAVSTEGPPQIPRFLSADKYKSYDENWRLKGLNRRFKQMIARCDSDKHDFLNLIQNYLDHREATGARGLAGLERQKLEPVAGSKRRAIDVDDMQDATDQNKRSRPEPAPASAFGNVSQQKPASAPSNLFGSVASPKPATTFSPSRPASDPTTSNLFKSMIPGATRTSTTPSFSFGSSSAPKSTTPPSSPPKPAAPQLPKFEVPKFGGSAGTNFSNAFAQAAAVNAKKFEQQAKEKRKAEAFDSDEDDEEAWNKKYEEEQRAKKAKIEAAAKSLAVPGFVTSAESSRSNSPFNFGGAPAKSIERSVSPAAPTTGGSSKEAAISIESDGDQDTGSGDSGNSGDDEHEQEQAPDGPPEDQANESDDDQEAEEEEGEPIPDIAPENSLFSRVEKSKSTEKEEPTIFQPSANNSFKSGVMFGNIGKGTPEAPTFSPLTPATAPKGDFVPAKTFNFTPTPPAGSSVFGANLKDGPVPGEGLFGSRPSTPQPPATADAKDTKRTSVFGAATSFGSSDNTWKAGSPIKFGSSNPDKKDDTAPSVEVTAATPPAKDQFKPFAGLFGQSTSSAAANGGSSLGFNFGNPSNTSDKPAPGFLSAATHLKGGSSGLSSGGSSRGSSPGVTSEAESITTDTEQTYDDPQASLMNANAGEENEDVLYESKAALSRMYKDSELTEEDREKKGLQPGWRKMGAGTTKILRDRETGKARILFRAEPGANILLNTRLLAGAKYTSQQIGRNGAVTFPVAVEGGMQLWMVKVKTKEDSERLAKIMEENKAM</sequence>
<feature type="compositionally biased region" description="Basic and acidic residues" evidence="8">
    <location>
        <begin position="866"/>
        <end position="880"/>
    </location>
</feature>
<feature type="compositionally biased region" description="Low complexity" evidence="8">
    <location>
        <begin position="376"/>
        <end position="401"/>
    </location>
</feature>
<keyword evidence="5" id="KW-0811">Translocation</keyword>
<feature type="compositionally biased region" description="Low complexity" evidence="8">
    <location>
        <begin position="970"/>
        <end position="979"/>
    </location>
</feature>
<keyword evidence="7" id="KW-0539">Nucleus</keyword>
<feature type="compositionally biased region" description="Low complexity" evidence="8">
    <location>
        <begin position="54"/>
        <end position="108"/>
    </location>
</feature>
<feature type="compositionally biased region" description="Low complexity" evidence="8">
    <location>
        <begin position="246"/>
        <end position="265"/>
    </location>
</feature>
<keyword evidence="11" id="KW-1185">Reference proteome</keyword>
<evidence type="ECO:0000256" key="3">
    <source>
        <dbReference type="ARBA" id="ARBA00022816"/>
    </source>
</evidence>
<feature type="compositionally biased region" description="Basic and acidic residues" evidence="8">
    <location>
        <begin position="1027"/>
        <end position="1039"/>
    </location>
</feature>
<feature type="compositionally biased region" description="Polar residues" evidence="8">
    <location>
        <begin position="1259"/>
        <end position="1268"/>
    </location>
</feature>
<dbReference type="Pfam" id="PF08911">
    <property type="entry name" value="NUP50"/>
    <property type="match status" value="1"/>
</dbReference>
<feature type="compositionally biased region" description="Basic and acidic residues" evidence="8">
    <location>
        <begin position="1"/>
        <end position="27"/>
    </location>
</feature>
<dbReference type="Proteomes" id="UP001345013">
    <property type="component" value="Unassembled WGS sequence"/>
</dbReference>
<evidence type="ECO:0000256" key="1">
    <source>
        <dbReference type="ARBA" id="ARBA00004567"/>
    </source>
</evidence>
<feature type="domain" description="RanBD1" evidence="9">
    <location>
        <begin position="1266"/>
        <end position="1411"/>
    </location>
</feature>
<dbReference type="PROSITE" id="PS50196">
    <property type="entry name" value="RANBD1"/>
    <property type="match status" value="1"/>
</dbReference>
<feature type="compositionally biased region" description="Acidic residues" evidence="8">
    <location>
        <begin position="993"/>
        <end position="1014"/>
    </location>
</feature>
<feature type="compositionally biased region" description="Polar residues" evidence="8">
    <location>
        <begin position="596"/>
        <end position="605"/>
    </location>
</feature>
<evidence type="ECO:0000256" key="2">
    <source>
        <dbReference type="ARBA" id="ARBA00022448"/>
    </source>
</evidence>
<feature type="region of interest" description="Disordered" evidence="8">
    <location>
        <begin position="864"/>
        <end position="907"/>
    </location>
</feature>
<feature type="compositionally biased region" description="Low complexity" evidence="8">
    <location>
        <begin position="486"/>
        <end position="517"/>
    </location>
</feature>
<gene>
    <name evidence="10" type="ORF">LTR24_002536</name>
</gene>
<comment type="caution">
    <text evidence="10">The sequence shown here is derived from an EMBL/GenBank/DDBJ whole genome shotgun (WGS) entry which is preliminary data.</text>
</comment>
<protein>
    <recommendedName>
        <fullName evidence="9">RanBD1 domain-containing protein</fullName>
    </recommendedName>
</protein>
<feature type="compositionally biased region" description="Polar residues" evidence="8">
    <location>
        <begin position="548"/>
        <end position="579"/>
    </location>
</feature>
<dbReference type="SMART" id="SM00160">
    <property type="entry name" value="RanBD"/>
    <property type="match status" value="1"/>
</dbReference>
<accession>A0ABR0KJF6</accession>
<evidence type="ECO:0000313" key="11">
    <source>
        <dbReference type="Proteomes" id="UP001345013"/>
    </source>
</evidence>
<feature type="compositionally biased region" description="Polar residues" evidence="8">
    <location>
        <begin position="139"/>
        <end position="245"/>
    </location>
</feature>
<dbReference type="InterPro" id="IPR015007">
    <property type="entry name" value="NUP2/50/61"/>
</dbReference>
<dbReference type="PANTHER" id="PTHR38697:SF1">
    <property type="entry name" value="NUCLEAR PORE COMPLEX PROTEIN SIMILAR TO S. CEREVISIAE NUP2 (EUROFUNG)"/>
    <property type="match status" value="1"/>
</dbReference>
<comment type="subcellular location">
    <subcellularLocation>
        <location evidence="1">Nucleus</location>
        <location evidence="1">Nuclear pore complex</location>
    </subcellularLocation>
</comment>
<feature type="compositionally biased region" description="Polar residues" evidence="8">
    <location>
        <begin position="921"/>
        <end position="931"/>
    </location>
</feature>
<dbReference type="InterPro" id="IPR011993">
    <property type="entry name" value="PH-like_dom_sf"/>
</dbReference>
<feature type="region of interest" description="Disordered" evidence="8">
    <location>
        <begin position="1"/>
        <end position="653"/>
    </location>
</feature>
<keyword evidence="6" id="KW-0906">Nuclear pore complex</keyword>
<evidence type="ECO:0000256" key="5">
    <source>
        <dbReference type="ARBA" id="ARBA00023010"/>
    </source>
</evidence>
<feature type="compositionally biased region" description="Basic and acidic residues" evidence="8">
    <location>
        <begin position="581"/>
        <end position="593"/>
    </location>
</feature>
<feature type="region of interest" description="Disordered" evidence="8">
    <location>
        <begin position="1099"/>
        <end position="1273"/>
    </location>
</feature>
<evidence type="ECO:0000256" key="7">
    <source>
        <dbReference type="ARBA" id="ARBA00023242"/>
    </source>
</evidence>
<feature type="compositionally biased region" description="Basic and acidic residues" evidence="8">
    <location>
        <begin position="890"/>
        <end position="907"/>
    </location>
</feature>
<dbReference type="Gene3D" id="2.30.29.30">
    <property type="entry name" value="Pleckstrin-homology domain (PH domain)/Phosphotyrosine-binding domain (PTB)"/>
    <property type="match status" value="1"/>
</dbReference>
<feature type="compositionally biased region" description="Polar residues" evidence="8">
    <location>
        <begin position="469"/>
        <end position="485"/>
    </location>
</feature>
<reference evidence="10 11" key="1">
    <citation type="submission" date="2023-08" db="EMBL/GenBank/DDBJ databases">
        <title>Black Yeasts Isolated from many extreme environments.</title>
        <authorList>
            <person name="Coleine C."/>
            <person name="Stajich J.E."/>
            <person name="Selbmann L."/>
        </authorList>
    </citation>
    <scope>NUCLEOTIDE SEQUENCE [LARGE SCALE GENOMIC DNA]</scope>
    <source>
        <strain evidence="10 11">CCFEE 5885</strain>
    </source>
</reference>
<feature type="compositionally biased region" description="Polar residues" evidence="8">
    <location>
        <begin position="754"/>
        <end position="769"/>
    </location>
</feature>
<dbReference type="Pfam" id="PF00638">
    <property type="entry name" value="Ran_BP1"/>
    <property type="match status" value="1"/>
</dbReference>
<evidence type="ECO:0000313" key="10">
    <source>
        <dbReference type="EMBL" id="KAK5096471.1"/>
    </source>
</evidence>
<evidence type="ECO:0000256" key="8">
    <source>
        <dbReference type="SAM" id="MobiDB-lite"/>
    </source>
</evidence>
<feature type="compositionally biased region" description="Polar residues" evidence="8">
    <location>
        <begin position="1145"/>
        <end position="1154"/>
    </location>
</feature>
<dbReference type="CDD" id="cd13170">
    <property type="entry name" value="RanBD_NUP50"/>
    <property type="match status" value="1"/>
</dbReference>
<keyword evidence="2" id="KW-0813">Transport</keyword>
<evidence type="ECO:0000259" key="9">
    <source>
        <dbReference type="PROSITE" id="PS50196"/>
    </source>
</evidence>
<evidence type="ECO:0000256" key="4">
    <source>
        <dbReference type="ARBA" id="ARBA00022927"/>
    </source>
</evidence>
<feature type="compositionally biased region" description="Polar residues" evidence="8">
    <location>
        <begin position="109"/>
        <end position="118"/>
    </location>
</feature>
<feature type="compositionally biased region" description="Gly residues" evidence="8">
    <location>
        <begin position="1239"/>
        <end position="1249"/>
    </location>
</feature>
<dbReference type="EMBL" id="JAVRRG010000022">
    <property type="protein sequence ID" value="KAK5096471.1"/>
    <property type="molecule type" value="Genomic_DNA"/>
</dbReference>
<dbReference type="PANTHER" id="PTHR38697">
    <property type="entry name" value="NUCLEAR PORE COMPLEX PROTEIN SIMILAR TO S. CEREVISIAE NUP2 (EUROFUNG)"/>
    <property type="match status" value="1"/>
</dbReference>
<evidence type="ECO:0000256" key="6">
    <source>
        <dbReference type="ARBA" id="ARBA00023132"/>
    </source>
</evidence>
<organism evidence="10 11">
    <name type="scientific">Lithohypha guttulata</name>
    <dbReference type="NCBI Taxonomy" id="1690604"/>
    <lineage>
        <taxon>Eukaryota</taxon>
        <taxon>Fungi</taxon>
        <taxon>Dikarya</taxon>
        <taxon>Ascomycota</taxon>
        <taxon>Pezizomycotina</taxon>
        <taxon>Eurotiomycetes</taxon>
        <taxon>Chaetothyriomycetidae</taxon>
        <taxon>Chaetothyriales</taxon>
        <taxon>Trichomeriaceae</taxon>
        <taxon>Lithohypha</taxon>
    </lineage>
</organism>
<name>A0ABR0KJF6_9EURO</name>
<keyword evidence="3" id="KW-0509">mRNA transport</keyword>
<feature type="compositionally biased region" description="Low complexity" evidence="8">
    <location>
        <begin position="307"/>
        <end position="321"/>
    </location>
</feature>
<dbReference type="InterPro" id="IPR000156">
    <property type="entry name" value="Ran_bind_dom"/>
</dbReference>
<feature type="compositionally biased region" description="Polar residues" evidence="8">
    <location>
        <begin position="1042"/>
        <end position="1051"/>
    </location>
</feature>
<feature type="compositionally biased region" description="Low complexity" evidence="8">
    <location>
        <begin position="1197"/>
        <end position="1220"/>
    </location>
</feature>
<feature type="region of interest" description="Disordered" evidence="8">
    <location>
        <begin position="919"/>
        <end position="1077"/>
    </location>
</feature>
<feature type="compositionally biased region" description="Pro residues" evidence="8">
    <location>
        <begin position="826"/>
        <end position="835"/>
    </location>
</feature>
<proteinExistence type="predicted"/>